<feature type="domain" description="Tyr recombinase" evidence="6">
    <location>
        <begin position="100"/>
        <end position="281"/>
    </location>
</feature>
<dbReference type="AlphaFoldDB" id="A0A7I9YZZ8"/>
<evidence type="ECO:0000256" key="3">
    <source>
        <dbReference type="ARBA" id="ARBA00023125"/>
    </source>
</evidence>
<proteinExistence type="inferred from homology"/>
<evidence type="ECO:0000256" key="4">
    <source>
        <dbReference type="ARBA" id="ARBA00023172"/>
    </source>
</evidence>
<dbReference type="InterPro" id="IPR013762">
    <property type="entry name" value="Integrase-like_cat_sf"/>
</dbReference>
<evidence type="ECO:0000256" key="2">
    <source>
        <dbReference type="ARBA" id="ARBA00022908"/>
    </source>
</evidence>
<evidence type="ECO:0000259" key="7">
    <source>
        <dbReference type="PROSITE" id="PS51900"/>
    </source>
</evidence>
<dbReference type="GO" id="GO:0006310">
    <property type="term" value="P:DNA recombination"/>
    <property type="evidence" value="ECO:0007669"/>
    <property type="project" value="UniProtKB-KW"/>
</dbReference>
<name>A0A7I9YZZ8_9MYCO</name>
<comment type="caution">
    <text evidence="8">The sequence shown here is derived from an EMBL/GenBank/DDBJ whole genome shotgun (WGS) entry which is preliminary data.</text>
</comment>
<keyword evidence="9" id="KW-1185">Reference proteome</keyword>
<keyword evidence="2" id="KW-0229">DNA integration</keyword>
<dbReference type="Gene3D" id="1.10.443.10">
    <property type="entry name" value="Intergrase catalytic core"/>
    <property type="match status" value="1"/>
</dbReference>
<evidence type="ECO:0000313" key="9">
    <source>
        <dbReference type="Proteomes" id="UP000465301"/>
    </source>
</evidence>
<dbReference type="SUPFAM" id="SSF56349">
    <property type="entry name" value="DNA breaking-rejoining enzymes"/>
    <property type="match status" value="1"/>
</dbReference>
<keyword evidence="4" id="KW-0233">DNA recombination</keyword>
<gene>
    <name evidence="8" type="primary">xerC_1</name>
    <name evidence="8" type="ORF">MTIM_01680</name>
</gene>
<dbReference type="InterPro" id="IPR004107">
    <property type="entry name" value="Integrase_SAM-like_N"/>
</dbReference>
<evidence type="ECO:0000313" key="8">
    <source>
        <dbReference type="EMBL" id="GFG94289.1"/>
    </source>
</evidence>
<evidence type="ECO:0000259" key="6">
    <source>
        <dbReference type="PROSITE" id="PS51898"/>
    </source>
</evidence>
<dbReference type="InterPro" id="IPR050090">
    <property type="entry name" value="Tyrosine_recombinase_XerCD"/>
</dbReference>
<dbReference type="GO" id="GO:0015074">
    <property type="term" value="P:DNA integration"/>
    <property type="evidence" value="ECO:0007669"/>
    <property type="project" value="UniProtKB-KW"/>
</dbReference>
<dbReference type="RefSeq" id="WP_163705924.1">
    <property type="nucleotide sequence ID" value="NZ_BLLA01000001.1"/>
</dbReference>
<dbReference type="InterPro" id="IPR044068">
    <property type="entry name" value="CB"/>
</dbReference>
<sequence length="288" mass="31928">MDTDLLREFLPSWRLALLNTNRSPGTIATYRYSIELFLDWHDGEVTRETVRNWLADMDAAPATIRLRLQALKSYANWLLAEGEIDSNPLVGIAPPKLHAKVTPSLTDGQVAAMIAACKGNTLADRRDEAAIRFLAETGVRAREAISLAVDDVNLETRTAIIRQGKGGDGRIVPFSVECAAALDRYLRMRRRQRLTESSLWIGVGGKTFGYYGLRKSLSRRAVMASVPGFHLHLMRHTAATRWLRNGGSEGGLMAIAGWKDRTMLDRYTKASASERAISEAARLKLGAF</sequence>
<dbReference type="Proteomes" id="UP000465301">
    <property type="component" value="Unassembled WGS sequence"/>
</dbReference>
<dbReference type="InterPro" id="IPR002104">
    <property type="entry name" value="Integrase_catalytic"/>
</dbReference>
<protein>
    <submittedName>
        <fullName evidence="8">Tyrosine recombinase XerC</fullName>
    </submittedName>
</protein>
<dbReference type="InterPro" id="IPR010998">
    <property type="entry name" value="Integrase_recombinase_N"/>
</dbReference>
<evidence type="ECO:0000256" key="5">
    <source>
        <dbReference type="PROSITE-ProRule" id="PRU01248"/>
    </source>
</evidence>
<feature type="domain" description="Core-binding (CB)" evidence="7">
    <location>
        <begin position="1"/>
        <end position="79"/>
    </location>
</feature>
<evidence type="ECO:0000256" key="1">
    <source>
        <dbReference type="ARBA" id="ARBA00008857"/>
    </source>
</evidence>
<dbReference type="GO" id="GO:0003677">
    <property type="term" value="F:DNA binding"/>
    <property type="evidence" value="ECO:0007669"/>
    <property type="project" value="UniProtKB-UniRule"/>
</dbReference>
<dbReference type="InterPro" id="IPR011010">
    <property type="entry name" value="DNA_brk_join_enz"/>
</dbReference>
<dbReference type="PANTHER" id="PTHR30349">
    <property type="entry name" value="PHAGE INTEGRASE-RELATED"/>
    <property type="match status" value="1"/>
</dbReference>
<dbReference type="Pfam" id="PF02899">
    <property type="entry name" value="Phage_int_SAM_1"/>
    <property type="match status" value="1"/>
</dbReference>
<dbReference type="CDD" id="cd00397">
    <property type="entry name" value="DNA_BRE_C"/>
    <property type="match status" value="1"/>
</dbReference>
<dbReference type="PANTHER" id="PTHR30349:SF41">
    <property type="entry name" value="INTEGRASE_RECOMBINASE PROTEIN MJ0367-RELATED"/>
    <property type="match status" value="1"/>
</dbReference>
<dbReference type="Pfam" id="PF00589">
    <property type="entry name" value="Phage_integrase"/>
    <property type="match status" value="1"/>
</dbReference>
<keyword evidence="3 5" id="KW-0238">DNA-binding</keyword>
<dbReference type="EMBL" id="BLLA01000001">
    <property type="protein sequence ID" value="GFG94289.1"/>
    <property type="molecule type" value="Genomic_DNA"/>
</dbReference>
<dbReference type="PROSITE" id="PS51900">
    <property type="entry name" value="CB"/>
    <property type="match status" value="1"/>
</dbReference>
<organism evidence="8 9">
    <name type="scientific">Mycobacterium timonense</name>
    <dbReference type="NCBI Taxonomy" id="701043"/>
    <lineage>
        <taxon>Bacteria</taxon>
        <taxon>Bacillati</taxon>
        <taxon>Actinomycetota</taxon>
        <taxon>Actinomycetes</taxon>
        <taxon>Mycobacteriales</taxon>
        <taxon>Mycobacteriaceae</taxon>
        <taxon>Mycobacterium</taxon>
        <taxon>Mycobacterium avium complex (MAC)</taxon>
    </lineage>
</organism>
<accession>A0A7I9YZZ8</accession>
<dbReference type="PROSITE" id="PS51898">
    <property type="entry name" value="TYR_RECOMBINASE"/>
    <property type="match status" value="1"/>
</dbReference>
<reference evidence="8 9" key="1">
    <citation type="journal article" date="2019" name="Emerg. Microbes Infect.">
        <title>Comprehensive subspecies identification of 175 nontuberculous mycobacteria species based on 7547 genomic profiles.</title>
        <authorList>
            <person name="Matsumoto Y."/>
            <person name="Kinjo T."/>
            <person name="Motooka D."/>
            <person name="Nabeya D."/>
            <person name="Jung N."/>
            <person name="Uechi K."/>
            <person name="Horii T."/>
            <person name="Iida T."/>
            <person name="Fujita J."/>
            <person name="Nakamura S."/>
        </authorList>
    </citation>
    <scope>NUCLEOTIDE SEQUENCE [LARGE SCALE GENOMIC DNA]</scope>
    <source>
        <strain evidence="8 9">JCM 30726</strain>
    </source>
</reference>
<dbReference type="Gene3D" id="1.10.150.130">
    <property type="match status" value="1"/>
</dbReference>
<comment type="similarity">
    <text evidence="1">Belongs to the 'phage' integrase family.</text>
</comment>